<reference evidence="14" key="1">
    <citation type="submission" date="2017-09" db="EMBL/GenBank/DDBJ databases">
        <title>Depth-based differentiation of microbial function through sediment-hosted aquifers and enrichment of novel symbionts in the deep terrestrial subsurface.</title>
        <authorList>
            <person name="Probst A.J."/>
            <person name="Ladd B."/>
            <person name="Jarett J.K."/>
            <person name="Geller-Mcgrath D.E."/>
            <person name="Sieber C.M.K."/>
            <person name="Emerson J.B."/>
            <person name="Anantharaman K."/>
            <person name="Thomas B.C."/>
            <person name="Malmstrom R."/>
            <person name="Stieglmeier M."/>
            <person name="Klingl A."/>
            <person name="Woyke T."/>
            <person name="Ryan C.M."/>
            <person name="Banfield J.F."/>
        </authorList>
    </citation>
    <scope>NUCLEOTIDE SEQUENCE [LARGE SCALE GENOMIC DNA]</scope>
</reference>
<dbReference type="Gene3D" id="3.90.950.10">
    <property type="match status" value="1"/>
</dbReference>
<dbReference type="Proteomes" id="UP000229784">
    <property type="component" value="Unassembled WGS sequence"/>
</dbReference>
<evidence type="ECO:0000259" key="12">
    <source>
        <dbReference type="Pfam" id="PF01931"/>
    </source>
</evidence>
<keyword evidence="3" id="KW-0479">Metal-binding</keyword>
<evidence type="ECO:0000256" key="1">
    <source>
        <dbReference type="ARBA" id="ARBA00001936"/>
    </source>
</evidence>
<dbReference type="AlphaFoldDB" id="A0A2M6XV65"/>
<keyword evidence="7" id="KW-0546">Nucleotide metabolism</keyword>
<evidence type="ECO:0000256" key="5">
    <source>
        <dbReference type="ARBA" id="ARBA00022801"/>
    </source>
</evidence>
<dbReference type="InterPro" id="IPR050299">
    <property type="entry name" value="YjjX_NTPase"/>
</dbReference>
<dbReference type="SUPFAM" id="SSF52972">
    <property type="entry name" value="ITPase-like"/>
    <property type="match status" value="1"/>
</dbReference>
<dbReference type="InterPro" id="IPR029001">
    <property type="entry name" value="ITPase-like_fam"/>
</dbReference>
<feature type="domain" description="Non-canonical purine NTP phosphatase/PRRC1" evidence="12">
    <location>
        <begin position="10"/>
        <end position="173"/>
    </location>
</feature>
<dbReference type="GO" id="GO:0046872">
    <property type="term" value="F:metal ion binding"/>
    <property type="evidence" value="ECO:0007669"/>
    <property type="project" value="UniProtKB-KW"/>
</dbReference>
<keyword evidence="6" id="KW-0460">Magnesium</keyword>
<evidence type="ECO:0000256" key="10">
    <source>
        <dbReference type="ARBA" id="ARBA00048174"/>
    </source>
</evidence>
<evidence type="ECO:0000313" key="14">
    <source>
        <dbReference type="Proteomes" id="UP000229784"/>
    </source>
</evidence>
<comment type="caution">
    <text evidence="13">The sequence shown here is derived from an EMBL/GenBank/DDBJ whole genome shotgun (WGS) entry which is preliminary data.</text>
</comment>
<comment type="catalytic activity">
    <reaction evidence="11">
        <text>XTP + H2O = XDP + phosphate + H(+)</text>
        <dbReference type="Rhea" id="RHEA:28406"/>
        <dbReference type="ChEBI" id="CHEBI:15377"/>
        <dbReference type="ChEBI" id="CHEBI:15378"/>
        <dbReference type="ChEBI" id="CHEBI:43474"/>
        <dbReference type="ChEBI" id="CHEBI:59884"/>
        <dbReference type="ChEBI" id="CHEBI:61314"/>
        <dbReference type="EC" id="3.6.1.73"/>
    </reaction>
</comment>
<protein>
    <recommendedName>
        <fullName evidence="9">inosine/xanthosine triphosphatase</fullName>
        <ecNumber evidence="9">3.6.1.73</ecNumber>
    </recommendedName>
</protein>
<keyword evidence="5" id="KW-0378">Hydrolase</keyword>
<evidence type="ECO:0000256" key="3">
    <source>
        <dbReference type="ARBA" id="ARBA00022723"/>
    </source>
</evidence>
<name>A0A2M6XV65_9BACT</name>
<comment type="cofactor">
    <cofactor evidence="1">
        <name>Mn(2+)</name>
        <dbReference type="ChEBI" id="CHEBI:29035"/>
    </cofactor>
</comment>
<dbReference type="GO" id="GO:0006772">
    <property type="term" value="P:thiamine metabolic process"/>
    <property type="evidence" value="ECO:0007669"/>
    <property type="project" value="TreeGrafter"/>
</dbReference>
<evidence type="ECO:0000256" key="9">
    <source>
        <dbReference type="ARBA" id="ARBA00038901"/>
    </source>
</evidence>
<dbReference type="EC" id="3.6.1.73" evidence="9"/>
<dbReference type="PANTHER" id="PTHR34699">
    <property type="match status" value="1"/>
</dbReference>
<proteinExistence type="predicted"/>
<dbReference type="Pfam" id="PF01931">
    <property type="entry name" value="NTPase_I-T"/>
    <property type="match status" value="1"/>
</dbReference>
<accession>A0A2M6XV65</accession>
<dbReference type="EMBL" id="PEXQ01000016">
    <property type="protein sequence ID" value="PIU16352.1"/>
    <property type="molecule type" value="Genomic_DNA"/>
</dbReference>
<evidence type="ECO:0000256" key="11">
    <source>
        <dbReference type="ARBA" id="ARBA00048781"/>
    </source>
</evidence>
<evidence type="ECO:0000256" key="7">
    <source>
        <dbReference type="ARBA" id="ARBA00023080"/>
    </source>
</evidence>
<evidence type="ECO:0000256" key="8">
    <source>
        <dbReference type="ARBA" id="ARBA00023211"/>
    </source>
</evidence>
<gene>
    <name evidence="13" type="ORF">COT20_00520</name>
</gene>
<evidence type="ECO:0000256" key="4">
    <source>
        <dbReference type="ARBA" id="ARBA00022741"/>
    </source>
</evidence>
<dbReference type="GO" id="GO:0000166">
    <property type="term" value="F:nucleotide binding"/>
    <property type="evidence" value="ECO:0007669"/>
    <property type="project" value="UniProtKB-KW"/>
</dbReference>
<keyword evidence="8" id="KW-0464">Manganese</keyword>
<organism evidence="13 14">
    <name type="scientific">bacterium (Candidatus Gribaldobacteria) CG08_land_8_20_14_0_20_39_15</name>
    <dbReference type="NCBI Taxonomy" id="2014273"/>
    <lineage>
        <taxon>Bacteria</taxon>
        <taxon>Candidatus Gribaldobacteria</taxon>
    </lineage>
</organism>
<evidence type="ECO:0000256" key="2">
    <source>
        <dbReference type="ARBA" id="ARBA00001946"/>
    </source>
</evidence>
<dbReference type="GO" id="GO:0009117">
    <property type="term" value="P:nucleotide metabolic process"/>
    <property type="evidence" value="ECO:0007669"/>
    <property type="project" value="UniProtKB-KW"/>
</dbReference>
<evidence type="ECO:0000256" key="6">
    <source>
        <dbReference type="ARBA" id="ARBA00022842"/>
    </source>
</evidence>
<sequence>MEKEIKIVLGSTSQHKITAVKQACQQLGLMASVSGVKAASGQNEQPVGLSETYQGALNRAQGAKAQNPETIAIGIESGIFRTDNEKLPLTIDLAVIVVLTPDNRRIMATTPGIVFPEDCVEIAKECGFATTTVGSVIVEKLNGDPTDPQSTLTNGIVSRAKTLVDGLVVALAQL</sequence>
<dbReference type="PANTHER" id="PTHR34699:SF2">
    <property type="entry name" value="NON-CANONICAL PURINE NTP PHOSPHATASE_PRRC1 DOMAIN-CONTAINING PROTEIN"/>
    <property type="match status" value="1"/>
</dbReference>
<dbReference type="InterPro" id="IPR026533">
    <property type="entry name" value="NTPase/PRRC1"/>
</dbReference>
<comment type="catalytic activity">
    <reaction evidence="10">
        <text>ITP + H2O = IDP + phosphate + H(+)</text>
        <dbReference type="Rhea" id="RHEA:28330"/>
        <dbReference type="ChEBI" id="CHEBI:15377"/>
        <dbReference type="ChEBI" id="CHEBI:15378"/>
        <dbReference type="ChEBI" id="CHEBI:43474"/>
        <dbReference type="ChEBI" id="CHEBI:58280"/>
        <dbReference type="ChEBI" id="CHEBI:61402"/>
        <dbReference type="EC" id="3.6.1.73"/>
    </reaction>
</comment>
<comment type="cofactor">
    <cofactor evidence="2">
        <name>Mg(2+)</name>
        <dbReference type="ChEBI" id="CHEBI:18420"/>
    </cofactor>
</comment>
<dbReference type="GO" id="GO:0103023">
    <property type="term" value="F:ITPase activity"/>
    <property type="evidence" value="ECO:0007669"/>
    <property type="project" value="UniProtKB-EC"/>
</dbReference>
<evidence type="ECO:0000313" key="13">
    <source>
        <dbReference type="EMBL" id="PIU16352.1"/>
    </source>
</evidence>
<keyword evidence="4" id="KW-0547">Nucleotide-binding</keyword>